<sequence length="279" mass="30290">MASQPNDGSGVDRVLHDDDDDWSRVYFDIAIPSSPHTSEYAPLGRLTFRLVPPSHPHHLPLHASNLMSLASGDRRSLDSRATYVGCEFKHSPASVEDGSMRYRWAHVCDGHGRNGIRTISSEGVENSRDSSFSDPLRMRGCAHDCFGGVYYGIGYEEVLDRLHPWTDDPAILLTVPIHGPGAGTSKFSIVRVEESPKEWGVRLLHSSAVMGYLDCGADGSIGGVRSSGDDDDDGGTPMFSEDDGPVTAFEVLRAMARQRMGPPRIVGCGVSSIFVNRCA</sequence>
<feature type="region of interest" description="Disordered" evidence="1">
    <location>
        <begin position="223"/>
        <end position="243"/>
    </location>
</feature>
<protein>
    <submittedName>
        <fullName evidence="2">Uncharacterized protein</fullName>
    </submittedName>
</protein>
<accession>A0ABD3SFR3</accession>
<keyword evidence="3" id="KW-1185">Reference proteome</keyword>
<evidence type="ECO:0000313" key="2">
    <source>
        <dbReference type="EMBL" id="KAL3823385.1"/>
    </source>
</evidence>
<organism evidence="2 3">
    <name type="scientific">Cyclostephanos tholiformis</name>
    <dbReference type="NCBI Taxonomy" id="382380"/>
    <lineage>
        <taxon>Eukaryota</taxon>
        <taxon>Sar</taxon>
        <taxon>Stramenopiles</taxon>
        <taxon>Ochrophyta</taxon>
        <taxon>Bacillariophyta</taxon>
        <taxon>Coscinodiscophyceae</taxon>
        <taxon>Thalassiosirophycidae</taxon>
        <taxon>Stephanodiscales</taxon>
        <taxon>Stephanodiscaceae</taxon>
        <taxon>Cyclostephanos</taxon>
    </lineage>
</organism>
<reference evidence="2 3" key="1">
    <citation type="submission" date="2024-10" db="EMBL/GenBank/DDBJ databases">
        <title>Updated reference genomes for cyclostephanoid diatoms.</title>
        <authorList>
            <person name="Roberts W.R."/>
            <person name="Alverson A.J."/>
        </authorList>
    </citation>
    <scope>NUCLEOTIDE SEQUENCE [LARGE SCALE GENOMIC DNA]</scope>
    <source>
        <strain evidence="2 3">AJA228-03</strain>
    </source>
</reference>
<gene>
    <name evidence="2" type="ORF">ACHAXA_008880</name>
</gene>
<proteinExistence type="predicted"/>
<dbReference type="AlphaFoldDB" id="A0ABD3SFR3"/>
<feature type="compositionally biased region" description="Acidic residues" evidence="1">
    <location>
        <begin position="229"/>
        <end position="243"/>
    </location>
</feature>
<dbReference type="EMBL" id="JALLPB020000039">
    <property type="protein sequence ID" value="KAL3823385.1"/>
    <property type="molecule type" value="Genomic_DNA"/>
</dbReference>
<name>A0ABD3SFR3_9STRA</name>
<evidence type="ECO:0000313" key="3">
    <source>
        <dbReference type="Proteomes" id="UP001530377"/>
    </source>
</evidence>
<dbReference type="Proteomes" id="UP001530377">
    <property type="component" value="Unassembled WGS sequence"/>
</dbReference>
<evidence type="ECO:0000256" key="1">
    <source>
        <dbReference type="SAM" id="MobiDB-lite"/>
    </source>
</evidence>
<comment type="caution">
    <text evidence="2">The sequence shown here is derived from an EMBL/GenBank/DDBJ whole genome shotgun (WGS) entry which is preliminary data.</text>
</comment>